<sequence length="582" mass="63815">MEEGFNLVRRRTSDLVSNVQTNFPKMPQMPQMPKMPQGLSMPSMPNVQLPSIKPGNKEPTMHGTWERISLPPIPRSSHSLDIIYGNAYIFGGEIDPRKPVDNDLHVVNLPWSSASADYYKIKPKGALKEVKKEAKKEPVTQESEEYTSRTTTESEASDTPDENPDEDSPKLEKTTEGRLDKGKGRATDVGKQQPSIAEVPAPRVGHATAAIGSRIFLFGGRGGPEMKPLEEEGRVWVFDTRDRSWDYLDPEPAIKGGTITIRPGARSYHCATASERPSDFPKQPAPRKAPANWRERIVGDTSQTGIPQAPIVGNVAESAIDQEAEGYGTFFIHGGCLSNGERTNDMWAFDVRTRTWTELPAAPGPARGGSAICISKSRLYRYGGYDGEKEIGGQLDFLQLEVEMFDDKTTRGEISMRSRGTWQSIHKDNIDASSNDIPVESSQAWPGARSVAAFHSLTIGGGTEYLVLAFGEGSPSTDGHGNAGKFYGDVWTFQVPPQGMTPASFTAAFMQAVGRKTGEGKWLRVTTSPYDEDSTDYEQEPARRGWLASAVLGETEESAIVFWGGLGEDNKRLGDGWILRLG</sequence>
<reference evidence="1" key="1">
    <citation type="submission" date="2022-10" db="EMBL/GenBank/DDBJ databases">
        <title>Complete Genome of Trichothecium roseum strain YXFP-22015, a Plant Pathogen Isolated from Citrus.</title>
        <authorList>
            <person name="Wang Y."/>
            <person name="Zhu L."/>
        </authorList>
    </citation>
    <scope>NUCLEOTIDE SEQUENCE</scope>
    <source>
        <strain evidence="1">YXFP-22015</strain>
    </source>
</reference>
<evidence type="ECO:0000313" key="2">
    <source>
        <dbReference type="Proteomes" id="UP001163324"/>
    </source>
</evidence>
<name>A0ACC0V303_9HYPO</name>
<organism evidence="1 2">
    <name type="scientific">Trichothecium roseum</name>
    <dbReference type="NCBI Taxonomy" id="47278"/>
    <lineage>
        <taxon>Eukaryota</taxon>
        <taxon>Fungi</taxon>
        <taxon>Dikarya</taxon>
        <taxon>Ascomycota</taxon>
        <taxon>Pezizomycotina</taxon>
        <taxon>Sordariomycetes</taxon>
        <taxon>Hypocreomycetidae</taxon>
        <taxon>Hypocreales</taxon>
        <taxon>Hypocreales incertae sedis</taxon>
        <taxon>Trichothecium</taxon>
    </lineage>
</organism>
<proteinExistence type="predicted"/>
<gene>
    <name evidence="1" type="ORF">N3K66_005041</name>
</gene>
<accession>A0ACC0V303</accession>
<dbReference type="Proteomes" id="UP001163324">
    <property type="component" value="Chromosome 4"/>
</dbReference>
<keyword evidence="2" id="KW-1185">Reference proteome</keyword>
<evidence type="ECO:0000313" key="1">
    <source>
        <dbReference type="EMBL" id="KAI9900779.1"/>
    </source>
</evidence>
<dbReference type="EMBL" id="CM047943">
    <property type="protein sequence ID" value="KAI9900779.1"/>
    <property type="molecule type" value="Genomic_DNA"/>
</dbReference>
<comment type="caution">
    <text evidence="1">The sequence shown here is derived from an EMBL/GenBank/DDBJ whole genome shotgun (WGS) entry which is preliminary data.</text>
</comment>
<protein>
    <submittedName>
        <fullName evidence="1">Uncharacterized protein</fullName>
    </submittedName>
</protein>